<proteinExistence type="predicted"/>
<dbReference type="RefSeq" id="WP_177204856.1">
    <property type="nucleotide sequence ID" value="NZ_FOXS01000008.1"/>
</dbReference>
<evidence type="ECO:0000256" key="1">
    <source>
        <dbReference type="SAM" id="MobiDB-lite"/>
    </source>
</evidence>
<protein>
    <submittedName>
        <fullName evidence="2">Uncharacterized protein</fullName>
    </submittedName>
</protein>
<name>A0A1I6BFZ3_HYMAR</name>
<evidence type="ECO:0000313" key="2">
    <source>
        <dbReference type="EMBL" id="SFQ79826.1"/>
    </source>
</evidence>
<reference evidence="3" key="1">
    <citation type="submission" date="2016-10" db="EMBL/GenBank/DDBJ databases">
        <authorList>
            <person name="Varghese N."/>
            <person name="Submissions S."/>
        </authorList>
    </citation>
    <scope>NUCLEOTIDE SEQUENCE [LARGE SCALE GENOMIC DNA]</scope>
    <source>
        <strain evidence="3">OR362-8,ATCC BAA-1266,JCM 13504</strain>
    </source>
</reference>
<dbReference type="Proteomes" id="UP000199029">
    <property type="component" value="Unassembled WGS sequence"/>
</dbReference>
<organism evidence="2 3">
    <name type="scientific">Hymenobacter arizonensis</name>
    <name type="common">Siccationidurans arizonensis</name>
    <dbReference type="NCBI Taxonomy" id="1227077"/>
    <lineage>
        <taxon>Bacteria</taxon>
        <taxon>Pseudomonadati</taxon>
        <taxon>Bacteroidota</taxon>
        <taxon>Cytophagia</taxon>
        <taxon>Cytophagales</taxon>
        <taxon>Hymenobacteraceae</taxon>
        <taxon>Hymenobacter</taxon>
    </lineage>
</organism>
<gene>
    <name evidence="2" type="ORF">SAMN04515668_4505</name>
</gene>
<dbReference type="AlphaFoldDB" id="A0A1I6BFZ3"/>
<keyword evidence="3" id="KW-1185">Reference proteome</keyword>
<evidence type="ECO:0000313" key="3">
    <source>
        <dbReference type="Proteomes" id="UP000199029"/>
    </source>
</evidence>
<dbReference type="EMBL" id="FOXS01000008">
    <property type="protein sequence ID" value="SFQ79826.1"/>
    <property type="molecule type" value="Genomic_DNA"/>
</dbReference>
<accession>A0A1I6BFZ3</accession>
<sequence>MLEIITLLLLQAATLFGTPITAESAATTSAETTTHDGTPPANPPLQIGDSGWGHD</sequence>
<feature type="region of interest" description="Disordered" evidence="1">
    <location>
        <begin position="24"/>
        <end position="55"/>
    </location>
</feature>